<dbReference type="SUPFAM" id="SSF46785">
    <property type="entry name" value="Winged helix' DNA-binding domain"/>
    <property type="match status" value="2"/>
</dbReference>
<name>A0A1D7VH19_9ACTN</name>
<dbReference type="Proteomes" id="UP000094094">
    <property type="component" value="Chromosome"/>
</dbReference>
<keyword evidence="6" id="KW-1185">Reference proteome</keyword>
<reference evidence="5 6" key="1">
    <citation type="submission" date="2016-09" db="EMBL/GenBank/DDBJ databases">
        <title>Complete genome sequencing of Streptomyces lydicus 103 and metabolic pathways analysis of antibiotic biosynthesis.</title>
        <authorList>
            <person name="Jia N."/>
            <person name="Ding M.-Z."/>
            <person name="Gao F."/>
            <person name="Yuan Y.-J."/>
        </authorList>
    </citation>
    <scope>NUCLEOTIDE SEQUENCE [LARGE SCALE GENOMIC DNA]</scope>
    <source>
        <strain evidence="5 6">103</strain>
    </source>
</reference>
<dbReference type="PANTHER" id="PTHR44846">
    <property type="entry name" value="MANNOSYL-D-GLYCERATE TRANSPORT/METABOLISM SYSTEM REPRESSOR MNGR-RELATED"/>
    <property type="match status" value="1"/>
</dbReference>
<dbReference type="PROSITE" id="PS50949">
    <property type="entry name" value="HTH_GNTR"/>
    <property type="match status" value="2"/>
</dbReference>
<dbReference type="Gene3D" id="1.10.10.10">
    <property type="entry name" value="Winged helix-like DNA-binding domain superfamily/Winged helix DNA-binding domain"/>
    <property type="match status" value="2"/>
</dbReference>
<feature type="domain" description="HTH gntR-type" evidence="4">
    <location>
        <begin position="7"/>
        <end position="74"/>
    </location>
</feature>
<keyword evidence="3" id="KW-0804">Transcription</keyword>
<accession>A0A1D7VH19</accession>
<dbReference type="SMART" id="SM00345">
    <property type="entry name" value="HTH_GNTR"/>
    <property type="match status" value="2"/>
</dbReference>
<dbReference type="EMBL" id="CP017157">
    <property type="protein sequence ID" value="AOP46062.1"/>
    <property type="molecule type" value="Genomic_DNA"/>
</dbReference>
<dbReference type="InterPro" id="IPR000524">
    <property type="entry name" value="Tscrpt_reg_HTH_GntR"/>
</dbReference>
<organism evidence="5 6">
    <name type="scientific">Streptomyces lydicus</name>
    <dbReference type="NCBI Taxonomy" id="47763"/>
    <lineage>
        <taxon>Bacteria</taxon>
        <taxon>Bacillati</taxon>
        <taxon>Actinomycetota</taxon>
        <taxon>Actinomycetes</taxon>
        <taxon>Kitasatosporales</taxon>
        <taxon>Streptomycetaceae</taxon>
        <taxon>Streptomyces</taxon>
    </lineage>
</organism>
<dbReference type="InterPro" id="IPR050679">
    <property type="entry name" value="Bact_HTH_transcr_reg"/>
</dbReference>
<evidence type="ECO:0000313" key="5">
    <source>
        <dbReference type="EMBL" id="AOP46062.1"/>
    </source>
</evidence>
<evidence type="ECO:0000256" key="2">
    <source>
        <dbReference type="ARBA" id="ARBA00023125"/>
    </source>
</evidence>
<dbReference type="KEGG" id="slc:SL103_07240"/>
<sequence length="149" mass="15991">MPGASPRGTYLLIADALRKKIAKGHFAETGLPSEAALMREHGVARTTVRRALEILEKDGLIRSEPGIGRVVSDGSERRPLAQRMSDMIAERGFAVGDAFPSEARLCEEFAVSRTALRSALSALEGQGLLEAVHGKGRFVRALPATTHDS</sequence>
<dbReference type="RefSeq" id="WP_069567919.1">
    <property type="nucleotide sequence ID" value="NZ_CP017157.1"/>
</dbReference>
<evidence type="ECO:0000256" key="3">
    <source>
        <dbReference type="ARBA" id="ARBA00023163"/>
    </source>
</evidence>
<dbReference type="PANTHER" id="PTHR44846:SF17">
    <property type="entry name" value="GNTR-FAMILY TRANSCRIPTIONAL REGULATOR"/>
    <property type="match status" value="1"/>
</dbReference>
<keyword evidence="1" id="KW-0805">Transcription regulation</keyword>
<dbReference type="AlphaFoldDB" id="A0A1D7VH19"/>
<dbReference type="PRINTS" id="PR00035">
    <property type="entry name" value="HTHGNTR"/>
</dbReference>
<proteinExistence type="predicted"/>
<keyword evidence="2" id="KW-0238">DNA-binding</keyword>
<dbReference type="InterPro" id="IPR036390">
    <property type="entry name" value="WH_DNA-bd_sf"/>
</dbReference>
<dbReference type="OrthoDB" id="3532720at2"/>
<evidence type="ECO:0000313" key="6">
    <source>
        <dbReference type="Proteomes" id="UP000094094"/>
    </source>
</evidence>
<evidence type="ECO:0000259" key="4">
    <source>
        <dbReference type="PROSITE" id="PS50949"/>
    </source>
</evidence>
<gene>
    <name evidence="5" type="ORF">SL103_07240</name>
</gene>
<dbReference type="CDD" id="cd07377">
    <property type="entry name" value="WHTH_GntR"/>
    <property type="match status" value="2"/>
</dbReference>
<feature type="domain" description="HTH gntR-type" evidence="4">
    <location>
        <begin position="74"/>
        <end position="142"/>
    </location>
</feature>
<dbReference type="GO" id="GO:0045892">
    <property type="term" value="P:negative regulation of DNA-templated transcription"/>
    <property type="evidence" value="ECO:0007669"/>
    <property type="project" value="TreeGrafter"/>
</dbReference>
<dbReference type="GO" id="GO:0003677">
    <property type="term" value="F:DNA binding"/>
    <property type="evidence" value="ECO:0007669"/>
    <property type="project" value="UniProtKB-KW"/>
</dbReference>
<evidence type="ECO:0000256" key="1">
    <source>
        <dbReference type="ARBA" id="ARBA00023015"/>
    </source>
</evidence>
<protein>
    <submittedName>
        <fullName evidence="5">GntR family transcriptional regulator</fullName>
    </submittedName>
</protein>
<dbReference type="GO" id="GO:0003700">
    <property type="term" value="F:DNA-binding transcription factor activity"/>
    <property type="evidence" value="ECO:0007669"/>
    <property type="project" value="InterPro"/>
</dbReference>
<dbReference type="Pfam" id="PF00392">
    <property type="entry name" value="GntR"/>
    <property type="match status" value="2"/>
</dbReference>
<dbReference type="InterPro" id="IPR036388">
    <property type="entry name" value="WH-like_DNA-bd_sf"/>
</dbReference>